<evidence type="ECO:0000256" key="1">
    <source>
        <dbReference type="ARBA" id="ARBA00001946"/>
    </source>
</evidence>
<feature type="domain" description="Malate synthase C-terminal" evidence="18">
    <location>
        <begin position="589"/>
        <end position="678"/>
    </location>
</feature>
<dbReference type="RefSeq" id="WP_115432620.1">
    <property type="nucleotide sequence ID" value="NZ_CP031337.1"/>
</dbReference>
<evidence type="ECO:0000313" key="20">
    <source>
        <dbReference type="Proteomes" id="UP000254537"/>
    </source>
</evidence>
<dbReference type="GO" id="GO:0006099">
    <property type="term" value="P:tricarboxylic acid cycle"/>
    <property type="evidence" value="ECO:0007669"/>
    <property type="project" value="UniProtKB-KW"/>
</dbReference>
<comment type="pathway">
    <text evidence="11 14">Carbohydrate metabolism; glyoxylate cycle; (S)-malate from isocitrate: step 2/2.</text>
</comment>
<feature type="active site" description="Proton donor" evidence="11 13">
    <location>
        <position position="629"/>
    </location>
</feature>
<dbReference type="OrthoDB" id="9762054at2"/>
<feature type="binding site" evidence="11">
    <location>
        <position position="340"/>
    </location>
    <ligand>
        <name>glyoxylate</name>
        <dbReference type="ChEBI" id="CHEBI:36655"/>
    </ligand>
</feature>
<feature type="binding site" evidence="11">
    <location>
        <position position="276"/>
    </location>
    <ligand>
        <name>acetyl-CoA</name>
        <dbReference type="ChEBI" id="CHEBI:57288"/>
    </ligand>
</feature>
<evidence type="ECO:0000259" key="17">
    <source>
        <dbReference type="Pfam" id="PF20658"/>
    </source>
</evidence>
<comment type="function">
    <text evidence="10 11">Involved in the glycolate utilization. Catalyzes the condensation and subsequent hydrolysis of acetyl-coenzyme A (acetyl-CoA) and glyoxylate to form malate and CoA.</text>
</comment>
<keyword evidence="5 11" id="KW-0808">Transferase</keyword>
<dbReference type="KEGG" id="ccah:DWG20_04160"/>
<evidence type="ECO:0000259" key="15">
    <source>
        <dbReference type="Pfam" id="PF01274"/>
    </source>
</evidence>
<evidence type="ECO:0000256" key="7">
    <source>
        <dbReference type="ARBA" id="ARBA00022842"/>
    </source>
</evidence>
<feature type="binding site" evidence="11">
    <location>
        <position position="118"/>
    </location>
    <ligand>
        <name>acetyl-CoA</name>
        <dbReference type="ChEBI" id="CHEBI:57288"/>
    </ligand>
</feature>
<dbReference type="Pfam" id="PF01274">
    <property type="entry name" value="MS_TIM-barrel"/>
    <property type="match status" value="1"/>
</dbReference>
<evidence type="ECO:0000259" key="16">
    <source>
        <dbReference type="Pfam" id="PF20656"/>
    </source>
</evidence>
<feature type="binding site" evidence="11">
    <location>
        <position position="430"/>
    </location>
    <ligand>
        <name>Mg(2+)</name>
        <dbReference type="ChEBI" id="CHEBI:18420"/>
    </ligand>
</feature>
<feature type="modified residue" description="Cysteine sulfenic acid (-SOH)" evidence="11">
    <location>
        <position position="615"/>
    </location>
</feature>
<sequence>MTERIRCHRLQVAEVLHRFIEQEALPGTGLDAAAFWRGVDALVHDLAPKNRALLAERDRLQAELDDWYRRHPGPIADMGAYQAFLKSIGYLVDAPDAVVVDTDNVDVEIAEQAGPQLVVPVMNARYALNAANARWGSLYDALYGSDAIPDEGDAARTVGYNPVRGARVIAFGRDFLDSSAPLSQGSHASATAYRVAGGRLETVLDDGAVATLAEPGQFLGYRGEAAAPSAVLIKRHGLHFEIQIDKSHPIGAHDAAGVKDILIEAAITTIMDCEDSVAAVDADDKVVIYRNWLGLMKGDLAENVSKHGQAITRRLNPDRDYTAADGGTLTLPGRSLMFVRNVGHLLINPAVLDENGDEVPEGLVDAVVTSLIAIHDLERPGGNSRTGSVYIVKPKMHGPAEVAFSNELFGRVEDLLGLTRFTLKMGIMDEERRTSVNLKACIAAAASRVVFINTGFLDRTGDELHTSMEAGPMVKKGDMKHSRWIAAYEKNNVQVGIACGLRGRAQIGKGMWAMPDLMAAMLKEKIAHPLAGANTAWVPSPTAAVLHALHYHQVDVEAVQRALEGKLEDLIDELLTVPIEPAPAWSAAEIQEELDNNAQGILGYVVRWVDQGVGCSKVPDIHNVALMEDRATLRISSQHIANWLRHGVITEVQVLETMKRMAAVVDGQNQGDPFYRAMAPDFDASVAFKAACDLVFKGREQPNGYTEPLLHHWRRVAKARR</sequence>
<evidence type="ECO:0000256" key="11">
    <source>
        <dbReference type="HAMAP-Rule" id="MF_00641"/>
    </source>
</evidence>
<keyword evidence="6 11" id="KW-0479">Metal-binding</keyword>
<comment type="subunit">
    <text evidence="11">Monomer.</text>
</comment>
<organism evidence="19 20">
    <name type="scientific">Crenobacter cavernae</name>
    <dbReference type="NCBI Taxonomy" id="2290923"/>
    <lineage>
        <taxon>Bacteria</taxon>
        <taxon>Pseudomonadati</taxon>
        <taxon>Pseudomonadota</taxon>
        <taxon>Betaproteobacteria</taxon>
        <taxon>Neisseriales</taxon>
        <taxon>Neisseriaceae</taxon>
        <taxon>Crenobacter</taxon>
    </lineage>
</organism>
<keyword evidence="7 11" id="KW-0460">Magnesium</keyword>
<dbReference type="GO" id="GO:0006097">
    <property type="term" value="P:glyoxylate cycle"/>
    <property type="evidence" value="ECO:0007669"/>
    <property type="project" value="UniProtKB-UniRule"/>
</dbReference>
<dbReference type="NCBIfam" id="TIGR01345">
    <property type="entry name" value="malate_syn_G"/>
    <property type="match status" value="1"/>
</dbReference>
<dbReference type="InterPro" id="IPR048357">
    <property type="entry name" value="MSG_insertion"/>
</dbReference>
<keyword evidence="4 11" id="KW-0816">Tricarboxylic acid cycle</keyword>
<dbReference type="NCBIfam" id="NF002825">
    <property type="entry name" value="PRK02999.1"/>
    <property type="match status" value="1"/>
</dbReference>
<dbReference type="HAMAP" id="MF_00641">
    <property type="entry name" value="Malate_synth_G"/>
    <property type="match status" value="1"/>
</dbReference>
<dbReference type="PANTHER" id="PTHR42739:SF1">
    <property type="entry name" value="MALATE SYNTHASE G"/>
    <property type="match status" value="1"/>
</dbReference>
<dbReference type="GO" id="GO:0009436">
    <property type="term" value="P:glyoxylate catabolic process"/>
    <property type="evidence" value="ECO:0007669"/>
    <property type="project" value="TreeGrafter"/>
</dbReference>
<dbReference type="Pfam" id="PF20658">
    <property type="entry name" value="MSG_insertion"/>
    <property type="match status" value="1"/>
</dbReference>
<protein>
    <recommendedName>
        <fullName evidence="11 12">Malate synthase G</fullName>
        <ecNumber evidence="11 12">2.3.3.9</ecNumber>
    </recommendedName>
</protein>
<dbReference type="UniPathway" id="UPA00703">
    <property type="reaction ID" value="UER00720"/>
</dbReference>
<gene>
    <name evidence="11" type="primary">glcB</name>
    <name evidence="19" type="ORF">DWG20_04160</name>
</gene>
<dbReference type="Pfam" id="PF20656">
    <property type="entry name" value="MS_N"/>
    <property type="match status" value="1"/>
</dbReference>
<evidence type="ECO:0000256" key="2">
    <source>
        <dbReference type="ARBA" id="ARBA00022435"/>
    </source>
</evidence>
<evidence type="ECO:0000256" key="13">
    <source>
        <dbReference type="PIRSR" id="PIRSR601465-50"/>
    </source>
</evidence>
<feature type="binding site" evidence="11">
    <location>
        <position position="313"/>
    </location>
    <ligand>
        <name>acetyl-CoA</name>
        <dbReference type="ChEBI" id="CHEBI:57288"/>
    </ligand>
</feature>
<keyword evidence="2 11" id="KW-0329">Glyoxylate bypass</keyword>
<dbReference type="InterPro" id="IPR048356">
    <property type="entry name" value="MS_N"/>
</dbReference>
<dbReference type="EMBL" id="CP031337">
    <property type="protein sequence ID" value="AXK38685.1"/>
    <property type="molecule type" value="Genomic_DNA"/>
</dbReference>
<dbReference type="InterPro" id="IPR001465">
    <property type="entry name" value="Malate_synthase_TIM"/>
</dbReference>
<comment type="cofactor">
    <cofactor evidence="1 11">
        <name>Mg(2+)</name>
        <dbReference type="ChEBI" id="CHEBI:18420"/>
    </cofactor>
</comment>
<evidence type="ECO:0000256" key="9">
    <source>
        <dbReference type="ARBA" id="ARBA00047918"/>
    </source>
</evidence>
<dbReference type="GO" id="GO:0005829">
    <property type="term" value="C:cytosol"/>
    <property type="evidence" value="ECO:0007669"/>
    <property type="project" value="TreeGrafter"/>
</dbReference>
<feature type="binding site" evidence="11">
    <location>
        <begin position="125"/>
        <end position="126"/>
    </location>
    <ligand>
        <name>acetyl-CoA</name>
        <dbReference type="ChEBI" id="CHEBI:57288"/>
    </ligand>
</feature>
<evidence type="ECO:0000256" key="5">
    <source>
        <dbReference type="ARBA" id="ARBA00022679"/>
    </source>
</evidence>
<evidence type="ECO:0000256" key="10">
    <source>
        <dbReference type="ARBA" id="ARBA00054368"/>
    </source>
</evidence>
<dbReference type="Gene3D" id="1.20.1220.12">
    <property type="entry name" value="Malate synthase, domain III"/>
    <property type="match status" value="1"/>
</dbReference>
<feature type="binding site" evidence="11">
    <location>
        <position position="458"/>
    </location>
    <ligand>
        <name>Mg(2+)</name>
        <dbReference type="ChEBI" id="CHEBI:18420"/>
    </ligand>
</feature>
<keyword evidence="8 11" id="KW-0558">Oxidation</keyword>
<feature type="domain" description="Malate synthase TIM barrel" evidence="15">
    <location>
        <begin position="337"/>
        <end position="568"/>
    </location>
</feature>
<reference evidence="19 20" key="1">
    <citation type="submission" date="2018-07" db="EMBL/GenBank/DDBJ databases">
        <title>Crenobacter cavernae sp. nov., isolated from a karst cave.</title>
        <authorList>
            <person name="Zhu H."/>
        </authorList>
    </citation>
    <scope>NUCLEOTIDE SEQUENCE [LARGE SCALE GENOMIC DNA]</scope>
    <source>
        <strain evidence="19 20">K1W11S-77</strain>
    </source>
</reference>
<evidence type="ECO:0000313" key="19">
    <source>
        <dbReference type="EMBL" id="AXK38685.1"/>
    </source>
</evidence>
<accession>A0A345Y433</accession>
<feature type="binding site" evidence="11">
    <location>
        <position position="539"/>
    </location>
    <ligand>
        <name>acetyl-CoA</name>
        <dbReference type="ChEBI" id="CHEBI:57288"/>
    </ligand>
</feature>
<dbReference type="PANTHER" id="PTHR42739">
    <property type="entry name" value="MALATE SYNTHASE G"/>
    <property type="match status" value="1"/>
</dbReference>
<comment type="catalytic activity">
    <reaction evidence="9 11 14">
        <text>glyoxylate + acetyl-CoA + H2O = (S)-malate + CoA + H(+)</text>
        <dbReference type="Rhea" id="RHEA:18181"/>
        <dbReference type="ChEBI" id="CHEBI:15377"/>
        <dbReference type="ChEBI" id="CHEBI:15378"/>
        <dbReference type="ChEBI" id="CHEBI:15589"/>
        <dbReference type="ChEBI" id="CHEBI:36655"/>
        <dbReference type="ChEBI" id="CHEBI:57287"/>
        <dbReference type="ChEBI" id="CHEBI:57288"/>
        <dbReference type="EC" id="2.3.3.9"/>
    </reaction>
</comment>
<feature type="binding site" evidence="11">
    <location>
        <position position="430"/>
    </location>
    <ligand>
        <name>glyoxylate</name>
        <dbReference type="ChEBI" id="CHEBI:36655"/>
    </ligand>
</feature>
<dbReference type="GO" id="GO:0000287">
    <property type="term" value="F:magnesium ion binding"/>
    <property type="evidence" value="ECO:0007669"/>
    <property type="project" value="TreeGrafter"/>
</dbReference>
<name>A0A345Y433_9NEIS</name>
<dbReference type="InterPro" id="IPR006253">
    <property type="entry name" value="Malate_synthG"/>
</dbReference>
<dbReference type="GO" id="GO:0004474">
    <property type="term" value="F:malate synthase activity"/>
    <property type="evidence" value="ECO:0007669"/>
    <property type="project" value="UniProtKB-UniRule"/>
</dbReference>
<comment type="similarity">
    <text evidence="11 14">Belongs to the malate synthase family. GlcB subfamily.</text>
</comment>
<feature type="active site" description="Proton acceptor" evidence="11 13">
    <location>
        <position position="340"/>
    </location>
</feature>
<proteinExistence type="inferred from homology"/>
<feature type="binding site" evidence="11">
    <location>
        <begin position="455"/>
        <end position="458"/>
    </location>
    <ligand>
        <name>glyoxylate</name>
        <dbReference type="ChEBI" id="CHEBI:36655"/>
    </ligand>
</feature>
<comment type="subcellular location">
    <subcellularLocation>
        <location evidence="11 14">Cytoplasm</location>
    </subcellularLocation>
</comment>
<dbReference type="AlphaFoldDB" id="A0A345Y433"/>
<feature type="domain" description="Malate synthase G alpha-beta insertion" evidence="17">
    <location>
        <begin position="160"/>
        <end position="234"/>
    </location>
</feature>
<evidence type="ECO:0000256" key="14">
    <source>
        <dbReference type="RuleBase" id="RU003572"/>
    </source>
</evidence>
<keyword evidence="3 11" id="KW-0963">Cytoplasm</keyword>
<dbReference type="Pfam" id="PF20659">
    <property type="entry name" value="MS_C"/>
    <property type="match status" value="1"/>
</dbReference>
<evidence type="ECO:0000256" key="4">
    <source>
        <dbReference type="ARBA" id="ARBA00022532"/>
    </source>
</evidence>
<dbReference type="InterPro" id="IPR044856">
    <property type="entry name" value="Malate_synth_C_sf"/>
</dbReference>
<evidence type="ECO:0000256" key="6">
    <source>
        <dbReference type="ARBA" id="ARBA00022723"/>
    </source>
</evidence>
<dbReference type="InterPro" id="IPR046363">
    <property type="entry name" value="MS_N_TIM-barrel_dom"/>
</dbReference>
<evidence type="ECO:0000259" key="18">
    <source>
        <dbReference type="Pfam" id="PF20659"/>
    </source>
</evidence>
<dbReference type="Gene3D" id="3.20.20.360">
    <property type="entry name" value="Malate synthase, domain 3"/>
    <property type="match status" value="2"/>
</dbReference>
<dbReference type="Proteomes" id="UP000254537">
    <property type="component" value="Chromosome"/>
</dbReference>
<dbReference type="InterPro" id="IPR011076">
    <property type="entry name" value="Malate_synth_sf"/>
</dbReference>
<feature type="domain" description="Malate synthase N-terminal" evidence="16">
    <location>
        <begin position="17"/>
        <end position="76"/>
    </location>
</feature>
<dbReference type="InterPro" id="IPR048355">
    <property type="entry name" value="MS_C"/>
</dbReference>
<dbReference type="FunFam" id="3.20.20.360:FF:000002">
    <property type="entry name" value="Malate synthase G"/>
    <property type="match status" value="1"/>
</dbReference>
<evidence type="ECO:0000256" key="12">
    <source>
        <dbReference type="NCBIfam" id="TIGR01345"/>
    </source>
</evidence>
<dbReference type="SUPFAM" id="SSF51645">
    <property type="entry name" value="Malate synthase G"/>
    <property type="match status" value="1"/>
</dbReference>
<keyword evidence="19" id="KW-0012">Acyltransferase</keyword>
<evidence type="ECO:0000256" key="8">
    <source>
        <dbReference type="ARBA" id="ARBA00023097"/>
    </source>
</evidence>
<dbReference type="EC" id="2.3.3.9" evidence="11 12"/>
<evidence type="ECO:0000256" key="3">
    <source>
        <dbReference type="ARBA" id="ARBA00022490"/>
    </source>
</evidence>
<comment type="caution">
    <text evidence="11">Lacks conserved residue(s) required for the propagation of feature annotation.</text>
</comment>